<dbReference type="InterPro" id="IPR003439">
    <property type="entry name" value="ABC_transporter-like_ATP-bd"/>
</dbReference>
<dbReference type="FunFam" id="3.40.50.300:FF:000134">
    <property type="entry name" value="Iron-enterobactin ABC transporter ATP-binding protein"/>
    <property type="match status" value="1"/>
</dbReference>
<dbReference type="Gene3D" id="3.40.50.300">
    <property type="entry name" value="P-loop containing nucleotide triphosphate hydrolases"/>
    <property type="match status" value="1"/>
</dbReference>
<dbReference type="SUPFAM" id="SSF52540">
    <property type="entry name" value="P-loop containing nucleoside triphosphate hydrolases"/>
    <property type="match status" value="1"/>
</dbReference>
<keyword evidence="2" id="KW-0547">Nucleotide-binding</keyword>
<dbReference type="PANTHER" id="PTHR42734">
    <property type="entry name" value="METAL TRANSPORT SYSTEM ATP-BINDING PROTEIN TM_0124-RELATED"/>
    <property type="match status" value="1"/>
</dbReference>
<dbReference type="Pfam" id="PF00005">
    <property type="entry name" value="ABC_tran"/>
    <property type="match status" value="1"/>
</dbReference>
<organism evidence="5 6">
    <name type="scientific">Levilinea saccharolytica</name>
    <dbReference type="NCBI Taxonomy" id="229921"/>
    <lineage>
        <taxon>Bacteria</taxon>
        <taxon>Bacillati</taxon>
        <taxon>Chloroflexota</taxon>
        <taxon>Anaerolineae</taxon>
        <taxon>Anaerolineales</taxon>
        <taxon>Anaerolineaceae</taxon>
        <taxon>Levilinea</taxon>
    </lineage>
</organism>
<name>A0A0P6X616_9CHLR</name>
<dbReference type="SMART" id="SM00382">
    <property type="entry name" value="AAA"/>
    <property type="match status" value="1"/>
</dbReference>
<dbReference type="CDD" id="cd03214">
    <property type="entry name" value="ABC_Iron-Siderophores_B12_Hemin"/>
    <property type="match status" value="1"/>
</dbReference>
<evidence type="ECO:0000313" key="6">
    <source>
        <dbReference type="Proteomes" id="UP000050501"/>
    </source>
</evidence>
<dbReference type="AlphaFoldDB" id="A0A0P6X616"/>
<accession>A0A0P6X616</accession>
<evidence type="ECO:0000256" key="3">
    <source>
        <dbReference type="ARBA" id="ARBA00022840"/>
    </source>
</evidence>
<dbReference type="STRING" id="229921.ADN01_14840"/>
<dbReference type="Proteomes" id="UP000050501">
    <property type="component" value="Unassembled WGS sequence"/>
</dbReference>
<keyword evidence="6" id="KW-1185">Reference proteome</keyword>
<evidence type="ECO:0000259" key="4">
    <source>
        <dbReference type="PROSITE" id="PS50893"/>
    </source>
</evidence>
<dbReference type="InterPro" id="IPR003593">
    <property type="entry name" value="AAA+_ATPase"/>
</dbReference>
<dbReference type="GO" id="GO:0005524">
    <property type="term" value="F:ATP binding"/>
    <property type="evidence" value="ECO:0007669"/>
    <property type="project" value="UniProtKB-KW"/>
</dbReference>
<dbReference type="InterPro" id="IPR027417">
    <property type="entry name" value="P-loop_NTPase"/>
</dbReference>
<reference evidence="5 6" key="1">
    <citation type="submission" date="2015-07" db="EMBL/GenBank/DDBJ databases">
        <title>Genome sequence of Levilinea saccharolytica DSM 16555.</title>
        <authorList>
            <person name="Hemp J."/>
            <person name="Ward L.M."/>
            <person name="Pace L.A."/>
            <person name="Fischer W.W."/>
        </authorList>
    </citation>
    <scope>NUCLEOTIDE SEQUENCE [LARGE SCALE GENOMIC DNA]</scope>
    <source>
        <strain evidence="5 6">KIBI-1</strain>
    </source>
</reference>
<dbReference type="PANTHER" id="PTHR42734:SF19">
    <property type="entry name" value="IRON COMPOUNDS ABC TRANSPORTER, ATP-BINDING PROTEIN"/>
    <property type="match status" value="1"/>
</dbReference>
<dbReference type="EMBL" id="LGCM01000055">
    <property type="protein sequence ID" value="KPL78472.1"/>
    <property type="molecule type" value="Genomic_DNA"/>
</dbReference>
<evidence type="ECO:0000256" key="2">
    <source>
        <dbReference type="ARBA" id="ARBA00022741"/>
    </source>
</evidence>
<gene>
    <name evidence="5" type="ORF">ADN01_14840</name>
</gene>
<sequence length="258" mass="28663">MTPSLLTFQEVRFGYNRTEAPVFDGLDLSLKEGRITAILGPNGAGKTTLLYLVLGWLKPWAGKICLLDIPIENYSRRALGQHISLIPQSEHTPFEYTVLEYVLLGRAPYLPPLGAPSQDDEKIAYEALVKMGIGDLYDHSILTLSGGERQMVLAARALAQEPKLLLLDEPTSHLDLSNKVRLVHILRKLKNSGTTILMSTHEPELALALSDDTILMEKGRVLTSGRTAEMVTEENLSKIYHIPVKTVFADGKKFIAWM</sequence>
<dbReference type="OrthoDB" id="9799337at2"/>
<keyword evidence="3" id="KW-0067">ATP-binding</keyword>
<evidence type="ECO:0000256" key="1">
    <source>
        <dbReference type="ARBA" id="ARBA00022448"/>
    </source>
</evidence>
<evidence type="ECO:0000313" key="5">
    <source>
        <dbReference type="EMBL" id="KPL78472.1"/>
    </source>
</evidence>
<dbReference type="RefSeq" id="WP_062418845.1">
    <property type="nucleotide sequence ID" value="NZ_DF967974.1"/>
</dbReference>
<feature type="domain" description="ABC transporter" evidence="4">
    <location>
        <begin position="6"/>
        <end position="243"/>
    </location>
</feature>
<comment type="caution">
    <text evidence="5">The sequence shown here is derived from an EMBL/GenBank/DDBJ whole genome shotgun (WGS) entry which is preliminary data.</text>
</comment>
<dbReference type="GO" id="GO:0016887">
    <property type="term" value="F:ATP hydrolysis activity"/>
    <property type="evidence" value="ECO:0007669"/>
    <property type="project" value="InterPro"/>
</dbReference>
<dbReference type="InterPro" id="IPR050153">
    <property type="entry name" value="Metal_Ion_Import_ABC"/>
</dbReference>
<protein>
    <recommendedName>
        <fullName evidence="4">ABC transporter domain-containing protein</fullName>
    </recommendedName>
</protein>
<dbReference type="PROSITE" id="PS50893">
    <property type="entry name" value="ABC_TRANSPORTER_2"/>
    <property type="match status" value="1"/>
</dbReference>
<keyword evidence="1" id="KW-0813">Transport</keyword>
<proteinExistence type="predicted"/>